<sequence length="129" mass="13589">MAGRRLAASVIPTPGPWLVRGTAEPDASPAQTMLGVEPAAEDRPGGWPYFIRRDAPVEPGGCPLHIATGIQRLADAQLLAAAPDLSERLLALLTAPALRSRDLDTRTRAAVDAAWALLIRVAPQLEIGA</sequence>
<evidence type="ECO:0000313" key="2">
    <source>
        <dbReference type="Proteomes" id="UP000245444"/>
    </source>
</evidence>
<protein>
    <submittedName>
        <fullName evidence="1">Uncharacterized protein</fullName>
    </submittedName>
</protein>
<dbReference type="EMBL" id="CP029553">
    <property type="protein sequence ID" value="AWN49103.1"/>
    <property type="molecule type" value="Genomic_DNA"/>
</dbReference>
<name>A0A2U8WSQ6_9HYPH</name>
<dbReference type="RefSeq" id="WP_109961381.1">
    <property type="nucleotide sequence ID" value="NZ_CP029553.1"/>
</dbReference>
<dbReference type="KEGG" id="mtea:DK419_24365"/>
<accession>A0A2U8WSQ6</accession>
<dbReference type="AlphaFoldDB" id="A0A2U8WSQ6"/>
<proteinExistence type="predicted"/>
<dbReference type="Proteomes" id="UP000245444">
    <property type="component" value="Chromosome"/>
</dbReference>
<gene>
    <name evidence="1" type="ORF">DK419_24365</name>
</gene>
<keyword evidence="2" id="KW-1185">Reference proteome</keyword>
<reference evidence="1 2" key="1">
    <citation type="submission" date="2018-05" db="EMBL/GenBank/DDBJ databases">
        <title>Complete Genome Sequence of Methylobacterium sp. 17Sr1-28.</title>
        <authorList>
            <person name="Srinivasan S."/>
        </authorList>
    </citation>
    <scope>NUCLEOTIDE SEQUENCE [LARGE SCALE GENOMIC DNA]</scope>
    <source>
        <strain evidence="1 2">17Sr1-28</strain>
    </source>
</reference>
<dbReference type="OrthoDB" id="7996364at2"/>
<evidence type="ECO:0000313" key="1">
    <source>
        <dbReference type="EMBL" id="AWN49103.1"/>
    </source>
</evidence>
<organism evidence="1 2">
    <name type="scientific">Methylobacterium terrae</name>
    <dbReference type="NCBI Taxonomy" id="2202827"/>
    <lineage>
        <taxon>Bacteria</taxon>
        <taxon>Pseudomonadati</taxon>
        <taxon>Pseudomonadota</taxon>
        <taxon>Alphaproteobacteria</taxon>
        <taxon>Hyphomicrobiales</taxon>
        <taxon>Methylobacteriaceae</taxon>
        <taxon>Methylobacterium</taxon>
    </lineage>
</organism>